<sequence>MTTEQEDPVMEDTEICNEEEEEAQQRIETVERNLAEIREKMEDLRNVLIRQERRMIALREQMKTNLRQRWRWLKSNGRTDEECIRNMIGMSTHIRKFIKAHKQKRKIIGKSWTDYHKAVNDLNKHAELFGAMLKQKEELEKARDS</sequence>
<protein>
    <submittedName>
        <fullName evidence="2">Uncharacterized protein</fullName>
    </submittedName>
</protein>
<organism evidence="2 3">
    <name type="scientific">Diploscapter pachys</name>
    <dbReference type="NCBI Taxonomy" id="2018661"/>
    <lineage>
        <taxon>Eukaryota</taxon>
        <taxon>Metazoa</taxon>
        <taxon>Ecdysozoa</taxon>
        <taxon>Nematoda</taxon>
        <taxon>Chromadorea</taxon>
        <taxon>Rhabditida</taxon>
        <taxon>Rhabditina</taxon>
        <taxon>Rhabditomorpha</taxon>
        <taxon>Rhabditoidea</taxon>
        <taxon>Rhabditidae</taxon>
        <taxon>Diploscapter</taxon>
    </lineage>
</organism>
<keyword evidence="3" id="KW-1185">Reference proteome</keyword>
<name>A0A2A2KUA4_9BILA</name>
<gene>
    <name evidence="2" type="ORF">WR25_02546</name>
</gene>
<reference evidence="2 3" key="1">
    <citation type="journal article" date="2017" name="Curr. Biol.">
        <title>Genome architecture and evolution of a unichromosomal asexual nematode.</title>
        <authorList>
            <person name="Fradin H."/>
            <person name="Zegar C."/>
            <person name="Gutwein M."/>
            <person name="Lucas J."/>
            <person name="Kovtun M."/>
            <person name="Corcoran D."/>
            <person name="Baugh L.R."/>
            <person name="Kiontke K."/>
            <person name="Gunsalus K."/>
            <person name="Fitch D.H."/>
            <person name="Piano F."/>
        </authorList>
    </citation>
    <scope>NUCLEOTIDE SEQUENCE [LARGE SCALE GENOMIC DNA]</scope>
    <source>
        <strain evidence="2">PF1309</strain>
    </source>
</reference>
<proteinExistence type="predicted"/>
<dbReference type="AlphaFoldDB" id="A0A2A2KUA4"/>
<evidence type="ECO:0000313" key="2">
    <source>
        <dbReference type="EMBL" id="PAV77521.1"/>
    </source>
</evidence>
<dbReference type="EMBL" id="LIAE01007695">
    <property type="protein sequence ID" value="PAV77521.1"/>
    <property type="molecule type" value="Genomic_DNA"/>
</dbReference>
<dbReference type="Proteomes" id="UP000218231">
    <property type="component" value="Unassembled WGS sequence"/>
</dbReference>
<evidence type="ECO:0000313" key="3">
    <source>
        <dbReference type="Proteomes" id="UP000218231"/>
    </source>
</evidence>
<comment type="caution">
    <text evidence="2">The sequence shown here is derived from an EMBL/GenBank/DDBJ whole genome shotgun (WGS) entry which is preliminary data.</text>
</comment>
<keyword evidence="1" id="KW-0175">Coiled coil</keyword>
<evidence type="ECO:0000256" key="1">
    <source>
        <dbReference type="SAM" id="Coils"/>
    </source>
</evidence>
<accession>A0A2A2KUA4</accession>
<feature type="coiled-coil region" evidence="1">
    <location>
        <begin position="13"/>
        <end position="61"/>
    </location>
</feature>